<feature type="transmembrane region" description="Helical" evidence="1">
    <location>
        <begin position="33"/>
        <end position="53"/>
    </location>
</feature>
<keyword evidence="1" id="KW-0472">Membrane</keyword>
<feature type="transmembrane region" description="Helical" evidence="1">
    <location>
        <begin position="91"/>
        <end position="109"/>
    </location>
</feature>
<keyword evidence="1" id="KW-0812">Transmembrane</keyword>
<organism evidence="2 3">
    <name type="scientific">Filibacter tadaridae</name>
    <dbReference type="NCBI Taxonomy" id="2483811"/>
    <lineage>
        <taxon>Bacteria</taxon>
        <taxon>Bacillati</taxon>
        <taxon>Bacillota</taxon>
        <taxon>Bacilli</taxon>
        <taxon>Bacillales</taxon>
        <taxon>Caryophanaceae</taxon>
        <taxon>Filibacter</taxon>
    </lineage>
</organism>
<dbReference type="Proteomes" id="UP000270468">
    <property type="component" value="Unassembled WGS sequence"/>
</dbReference>
<dbReference type="AlphaFoldDB" id="A0A3P5X9D5"/>
<keyword evidence="3" id="KW-1185">Reference proteome</keyword>
<protein>
    <submittedName>
        <fullName evidence="2">Uncharacterized protein</fullName>
    </submittedName>
</protein>
<dbReference type="OrthoDB" id="2721969at2"/>
<sequence>MLLILVLLVWNLAEVISIYRMFKKKNLLFDDRFTKTMCMAITTISSVALSLYLELLIPENQMSSFFLPILVGVFIGWRFGSIIKAPATLNGIYNGAMGGMMGMMLGAVLQNPALCNIPIDSDSLIATNMYVITVFIALLHTIVSSFIRYSIKV</sequence>
<feature type="transmembrane region" description="Helical" evidence="1">
    <location>
        <begin position="130"/>
        <end position="151"/>
    </location>
</feature>
<keyword evidence="1" id="KW-1133">Transmembrane helix</keyword>
<dbReference type="EMBL" id="UXAV01000039">
    <property type="protein sequence ID" value="VDC27450.1"/>
    <property type="molecule type" value="Genomic_DNA"/>
</dbReference>
<evidence type="ECO:0000256" key="1">
    <source>
        <dbReference type="SAM" id="Phobius"/>
    </source>
</evidence>
<feature type="transmembrane region" description="Helical" evidence="1">
    <location>
        <begin position="65"/>
        <end position="85"/>
    </location>
</feature>
<evidence type="ECO:0000313" key="3">
    <source>
        <dbReference type="Proteomes" id="UP000270468"/>
    </source>
</evidence>
<reference evidence="2 3" key="1">
    <citation type="submission" date="2018-11" db="EMBL/GenBank/DDBJ databases">
        <authorList>
            <person name="Criscuolo A."/>
        </authorList>
    </citation>
    <scope>NUCLEOTIDE SEQUENCE [LARGE SCALE GENOMIC DNA]</scope>
    <source>
        <strain evidence="2">ATB-66</strain>
    </source>
</reference>
<gene>
    <name evidence="2" type="ORF">FILTAD_01574</name>
</gene>
<evidence type="ECO:0000313" key="2">
    <source>
        <dbReference type="EMBL" id="VDC27450.1"/>
    </source>
</evidence>
<proteinExistence type="predicted"/>
<accession>A0A3P5X9D5</accession>
<name>A0A3P5X9D5_9BACL</name>